<comment type="caution">
    <text evidence="2">The sequence shown here is derived from an EMBL/GenBank/DDBJ whole genome shotgun (WGS) entry which is preliminary data.</text>
</comment>
<feature type="compositionally biased region" description="Acidic residues" evidence="1">
    <location>
        <begin position="153"/>
        <end position="169"/>
    </location>
</feature>
<feature type="region of interest" description="Disordered" evidence="1">
    <location>
        <begin position="103"/>
        <end position="169"/>
    </location>
</feature>
<dbReference type="InParanoid" id="A0A1Q3B416"/>
<evidence type="ECO:0000313" key="3">
    <source>
        <dbReference type="Proteomes" id="UP000187406"/>
    </source>
</evidence>
<organism evidence="2 3">
    <name type="scientific">Cephalotus follicularis</name>
    <name type="common">Albany pitcher plant</name>
    <dbReference type="NCBI Taxonomy" id="3775"/>
    <lineage>
        <taxon>Eukaryota</taxon>
        <taxon>Viridiplantae</taxon>
        <taxon>Streptophyta</taxon>
        <taxon>Embryophyta</taxon>
        <taxon>Tracheophyta</taxon>
        <taxon>Spermatophyta</taxon>
        <taxon>Magnoliopsida</taxon>
        <taxon>eudicotyledons</taxon>
        <taxon>Gunneridae</taxon>
        <taxon>Pentapetalae</taxon>
        <taxon>rosids</taxon>
        <taxon>fabids</taxon>
        <taxon>Oxalidales</taxon>
        <taxon>Cephalotaceae</taxon>
        <taxon>Cephalotus</taxon>
    </lineage>
</organism>
<protein>
    <submittedName>
        <fullName evidence="2">Uncharacterized protein</fullName>
    </submittedName>
</protein>
<sequence>MHEVDNVDLDQYSYLDLLADCWKFMFPKVYIDITTKIGMMISNDRELMDMFASHEHVHEINLFVKHSGRQIDFTLSRMPPAWNEHSDSDVERSVDDDRCGYVEMSDNDDQCGDGIDESDEGQNEVYDCSDEDDAEWMNTEEDNEDSPINGSDYEYELEPWFDEDNEIMD</sequence>
<reference evidence="3" key="1">
    <citation type="submission" date="2016-04" db="EMBL/GenBank/DDBJ databases">
        <title>Cephalotus genome sequencing.</title>
        <authorList>
            <person name="Fukushima K."/>
            <person name="Hasebe M."/>
            <person name="Fang X."/>
        </authorList>
    </citation>
    <scope>NUCLEOTIDE SEQUENCE [LARGE SCALE GENOMIC DNA]</scope>
    <source>
        <strain evidence="3">cv. St1</strain>
    </source>
</reference>
<proteinExistence type="predicted"/>
<accession>A0A1Q3B416</accession>
<name>A0A1Q3B416_CEPFO</name>
<evidence type="ECO:0000313" key="2">
    <source>
        <dbReference type="EMBL" id="GAV62634.1"/>
    </source>
</evidence>
<feature type="compositionally biased region" description="Acidic residues" evidence="1">
    <location>
        <begin position="105"/>
        <end position="145"/>
    </location>
</feature>
<dbReference type="AlphaFoldDB" id="A0A1Q3B416"/>
<dbReference type="Proteomes" id="UP000187406">
    <property type="component" value="Unassembled WGS sequence"/>
</dbReference>
<keyword evidence="3" id="KW-1185">Reference proteome</keyword>
<gene>
    <name evidence="2" type="ORF">CFOL_v3_06157</name>
</gene>
<evidence type="ECO:0000256" key="1">
    <source>
        <dbReference type="SAM" id="MobiDB-lite"/>
    </source>
</evidence>
<dbReference type="EMBL" id="BDDD01000267">
    <property type="protein sequence ID" value="GAV62634.1"/>
    <property type="molecule type" value="Genomic_DNA"/>
</dbReference>